<evidence type="ECO:0000313" key="3">
    <source>
        <dbReference type="EMBL" id="KXB67870.1"/>
    </source>
</evidence>
<dbReference type="SUPFAM" id="SSF55120">
    <property type="entry name" value="Pseudouridine synthase"/>
    <property type="match status" value="2"/>
</dbReference>
<accession>A0A134AJY6</accession>
<evidence type="ECO:0000256" key="1">
    <source>
        <dbReference type="ARBA" id="ARBA00010876"/>
    </source>
</evidence>
<evidence type="ECO:0000313" key="4">
    <source>
        <dbReference type="Proteomes" id="UP000070483"/>
    </source>
</evidence>
<dbReference type="STRING" id="157687.HMPREF3180_00888"/>
<dbReference type="PATRIC" id="fig|157687.3.peg.886"/>
<dbReference type="AlphaFoldDB" id="A0A134AJY6"/>
<evidence type="ECO:0000259" key="2">
    <source>
        <dbReference type="Pfam" id="PF00849"/>
    </source>
</evidence>
<dbReference type="OrthoDB" id="9807829at2"/>
<sequence length="412" mass="48134">MKKFRIEKEHQRMKISQYLREVQNYSGRSLRNVEVFLNGKQVRLTKKLPSHGNLRVIEKKKGTDIKPIKLPLDIIFEDEDILVVNKEPFLLTHPTQKKADFTLANGIVNHFLEKYGEVRVPRFYNRLDMNTSGLIIIAKNSFAQAFLQNFSIFEKKYLAIVNGIIDDKEIARINEELAKNGEKHKIQDLEKENLKPEIEKVNFGEMKKYDEMEKIENNLILENKDSKIGENTGFNSKKENNNLNLKSKSNFENINFKINENIDFNSKNTKDNLNLKNKNDFNNEILEKNGINKIIIERRIFRDGDNLERIIDERGQYAKTAIKVLKTYPEKNATLVECELFTGRTHQIRVHLKSIGHTIIGDELYGNGLNKELGINRQFLHAYKVKFIHPASKKEVELEIPIFSDMKEFLEK</sequence>
<dbReference type="GO" id="GO:0009982">
    <property type="term" value="F:pseudouridine synthase activity"/>
    <property type="evidence" value="ECO:0007669"/>
    <property type="project" value="InterPro"/>
</dbReference>
<proteinExistence type="inferred from homology"/>
<name>A0A134AJY6_9FUSO</name>
<dbReference type="EMBL" id="LSDD01000058">
    <property type="protein sequence ID" value="KXB67870.1"/>
    <property type="molecule type" value="Genomic_DNA"/>
</dbReference>
<feature type="domain" description="Pseudouridine synthase RsuA/RluA-like" evidence="2">
    <location>
        <begin position="80"/>
        <end position="353"/>
    </location>
</feature>
<dbReference type="InterPro" id="IPR020103">
    <property type="entry name" value="PsdUridine_synth_cat_dom_sf"/>
</dbReference>
<protein>
    <submittedName>
        <fullName evidence="3">Pseudouridine synthase, RluA family</fullName>
    </submittedName>
</protein>
<dbReference type="RefSeq" id="WP_060917723.1">
    <property type="nucleotide sequence ID" value="NZ_KQ960047.1"/>
</dbReference>
<dbReference type="Pfam" id="PF00849">
    <property type="entry name" value="PseudoU_synth_2"/>
    <property type="match status" value="1"/>
</dbReference>
<reference evidence="4" key="1">
    <citation type="submission" date="2016-01" db="EMBL/GenBank/DDBJ databases">
        <authorList>
            <person name="Mitreva M."/>
            <person name="Pepin K.H."/>
            <person name="Mihindukulasuriya K.A."/>
            <person name="Fulton R."/>
            <person name="Fronick C."/>
            <person name="O'Laughlin M."/>
            <person name="Miner T."/>
            <person name="Herter B."/>
            <person name="Rosa B.A."/>
            <person name="Cordes M."/>
            <person name="Tomlinson C."/>
            <person name="Wollam A."/>
            <person name="Palsikar V.B."/>
            <person name="Mardis E.R."/>
            <person name="Wilson R.K."/>
        </authorList>
    </citation>
    <scope>NUCLEOTIDE SEQUENCE [LARGE SCALE GENOMIC DNA]</scope>
    <source>
        <strain evidence="4">KA00185</strain>
    </source>
</reference>
<comment type="caution">
    <text evidence="3">The sequence shown here is derived from an EMBL/GenBank/DDBJ whole genome shotgun (WGS) entry which is preliminary data.</text>
</comment>
<dbReference type="Gene3D" id="3.30.2350.10">
    <property type="entry name" value="Pseudouridine synthase"/>
    <property type="match status" value="2"/>
</dbReference>
<dbReference type="GO" id="GO:0140098">
    <property type="term" value="F:catalytic activity, acting on RNA"/>
    <property type="evidence" value="ECO:0007669"/>
    <property type="project" value="UniProtKB-ARBA"/>
</dbReference>
<dbReference type="PANTHER" id="PTHR21600">
    <property type="entry name" value="MITOCHONDRIAL RNA PSEUDOURIDINE SYNTHASE"/>
    <property type="match status" value="1"/>
</dbReference>
<dbReference type="PANTHER" id="PTHR21600:SF44">
    <property type="entry name" value="RIBOSOMAL LARGE SUBUNIT PSEUDOURIDINE SYNTHASE D"/>
    <property type="match status" value="1"/>
</dbReference>
<organism evidence="3 4">
    <name type="scientific">Leptotrichia wadei</name>
    <dbReference type="NCBI Taxonomy" id="157687"/>
    <lineage>
        <taxon>Bacteria</taxon>
        <taxon>Fusobacteriati</taxon>
        <taxon>Fusobacteriota</taxon>
        <taxon>Fusobacteriia</taxon>
        <taxon>Fusobacteriales</taxon>
        <taxon>Leptotrichiaceae</taxon>
        <taxon>Leptotrichia</taxon>
    </lineage>
</organism>
<dbReference type="InterPro" id="IPR006145">
    <property type="entry name" value="PsdUridine_synth_RsuA/RluA"/>
</dbReference>
<keyword evidence="4" id="KW-1185">Reference proteome</keyword>
<dbReference type="GO" id="GO:0003723">
    <property type="term" value="F:RNA binding"/>
    <property type="evidence" value="ECO:0007669"/>
    <property type="project" value="InterPro"/>
</dbReference>
<dbReference type="InterPro" id="IPR050188">
    <property type="entry name" value="RluA_PseudoU_synthase"/>
</dbReference>
<comment type="similarity">
    <text evidence="1">Belongs to the pseudouridine synthase RluA family.</text>
</comment>
<dbReference type="CDD" id="cd02869">
    <property type="entry name" value="PseudoU_synth_RluA_like"/>
    <property type="match status" value="1"/>
</dbReference>
<dbReference type="Proteomes" id="UP000070483">
    <property type="component" value="Unassembled WGS sequence"/>
</dbReference>
<gene>
    <name evidence="3" type="ORF">HMPREF3180_00888</name>
</gene>
<dbReference type="GO" id="GO:0000455">
    <property type="term" value="P:enzyme-directed rRNA pseudouridine synthesis"/>
    <property type="evidence" value="ECO:0007669"/>
    <property type="project" value="TreeGrafter"/>
</dbReference>